<dbReference type="NCBIfam" id="NF001772">
    <property type="entry name" value="PRK00513.1-3"/>
    <property type="match status" value="1"/>
</dbReference>
<evidence type="ECO:0000313" key="9">
    <source>
        <dbReference type="EMBL" id="MEQ6355368.1"/>
    </source>
</evidence>
<feature type="domain" description="Septum formation inhibitor MinC C-terminal" evidence="7">
    <location>
        <begin position="104"/>
        <end position="194"/>
    </location>
</feature>
<organism evidence="9 10">
    <name type="scientific">Lysinibacillus zambalensis</name>
    <dbReference type="NCBI Taxonomy" id="3160866"/>
    <lineage>
        <taxon>Bacteria</taxon>
        <taxon>Bacillati</taxon>
        <taxon>Bacillota</taxon>
        <taxon>Bacilli</taxon>
        <taxon>Bacillales</taxon>
        <taxon>Bacillaceae</taxon>
        <taxon>Lysinibacillus</taxon>
    </lineage>
</organism>
<dbReference type="InterPro" id="IPR036145">
    <property type="entry name" value="MinC_C_sf"/>
</dbReference>
<evidence type="ECO:0000256" key="1">
    <source>
        <dbReference type="ARBA" id="ARBA00006291"/>
    </source>
</evidence>
<comment type="caution">
    <text evidence="9">The sequence shown here is derived from an EMBL/GenBank/DDBJ whole genome shotgun (WGS) entry which is preliminary data.</text>
</comment>
<sequence length="222" mass="24542">MKKQLVNMKGTKDGFVLHLDDQCAYVDLVEELKKKVSESGIDSKVDVQLYLGYRYCSDEQIKELIKIVQETEQLIVSKVQSEVLTVHESNQKRIESQQDTYLGVVRSGQVLRSPGDIIIVGNVNPNGRVEAAGNVYVLGKLKGIAHAGVHGNKEAIIAASCFEATHIMIADQVQAMSDEHVKTINQEEMTCAFIGYDGRITYDQIHALKNIRPLLNVSKGGS</sequence>
<dbReference type="RefSeq" id="WP_079563570.1">
    <property type="nucleotide sequence ID" value="NZ_JBEGDG010000008.1"/>
</dbReference>
<dbReference type="InterPro" id="IPR055219">
    <property type="entry name" value="MinC_N_1"/>
</dbReference>
<evidence type="ECO:0000313" key="10">
    <source>
        <dbReference type="Proteomes" id="UP001478862"/>
    </source>
</evidence>
<dbReference type="InterPro" id="IPR016098">
    <property type="entry name" value="CAP/MinC_C"/>
</dbReference>
<evidence type="ECO:0000259" key="7">
    <source>
        <dbReference type="Pfam" id="PF03775"/>
    </source>
</evidence>
<evidence type="ECO:0000259" key="8">
    <source>
        <dbReference type="Pfam" id="PF22642"/>
    </source>
</evidence>
<evidence type="ECO:0000256" key="2">
    <source>
        <dbReference type="ARBA" id="ARBA00022618"/>
    </source>
</evidence>
<evidence type="ECO:0000256" key="3">
    <source>
        <dbReference type="ARBA" id="ARBA00023210"/>
    </source>
</evidence>
<dbReference type="InterPro" id="IPR005526">
    <property type="entry name" value="Septum_form_inhib_MinC_C"/>
</dbReference>
<reference evidence="9 10" key="1">
    <citation type="submission" date="2024-06" db="EMBL/GenBank/DDBJ databases">
        <title>Lysinibacillus zambalefons sp. nov., a Novel Firmicute Isolated from the Poon Bato Zambales Hyperalkaline Spring.</title>
        <authorList>
            <person name="Aja J.A."/>
            <person name="Lazaro J.E.H."/>
            <person name="Llorin L.D."/>
            <person name="Lim K.R."/>
            <person name="Teodosio J."/>
            <person name="Dalisay D.S."/>
        </authorList>
    </citation>
    <scope>NUCLEOTIDE SEQUENCE [LARGE SCALE GENOMIC DNA]</scope>
    <source>
        <strain evidence="9 10">M3</strain>
    </source>
</reference>
<proteinExistence type="inferred from homology"/>
<feature type="domain" description="Septum site-determining protein MinC N-terminal" evidence="8">
    <location>
        <begin position="6"/>
        <end position="79"/>
    </location>
</feature>
<dbReference type="Proteomes" id="UP001478862">
    <property type="component" value="Unassembled WGS sequence"/>
</dbReference>
<comment type="subunit">
    <text evidence="5 6">Interacts with MinD and FtsZ.</text>
</comment>
<dbReference type="SUPFAM" id="SSF63848">
    <property type="entry name" value="Cell-division inhibitor MinC, C-terminal domain"/>
    <property type="match status" value="1"/>
</dbReference>
<evidence type="ECO:0000256" key="4">
    <source>
        <dbReference type="ARBA" id="ARBA00023306"/>
    </source>
</evidence>
<dbReference type="Pfam" id="PF03775">
    <property type="entry name" value="MinC_C"/>
    <property type="match status" value="1"/>
</dbReference>
<evidence type="ECO:0000256" key="6">
    <source>
        <dbReference type="HAMAP-Rule" id="MF_00267"/>
    </source>
</evidence>
<gene>
    <name evidence="6 9" type="primary">minC</name>
    <name evidence="9" type="ORF">ABNX05_12125</name>
</gene>
<comment type="similarity">
    <text evidence="1 6">Belongs to the MinC family.</text>
</comment>
<dbReference type="Pfam" id="PF22642">
    <property type="entry name" value="MinC_N_1"/>
    <property type="match status" value="1"/>
</dbReference>
<dbReference type="InterPro" id="IPR013033">
    <property type="entry name" value="MinC"/>
</dbReference>
<protein>
    <recommendedName>
        <fullName evidence="6">Probable septum site-determining protein MinC</fullName>
    </recommendedName>
</protein>
<dbReference type="HAMAP" id="MF_00267">
    <property type="entry name" value="MinC"/>
    <property type="match status" value="1"/>
</dbReference>
<comment type="function">
    <text evidence="6">Cell division inhibitor that blocks the formation of polar Z ring septums. Rapidly oscillates between the poles of the cell to destabilize FtsZ filaments that have formed before they mature into polar Z rings. Prevents FtsZ polymerization.</text>
</comment>
<dbReference type="PANTHER" id="PTHR34108">
    <property type="entry name" value="SEPTUM SITE-DETERMINING PROTEIN MINC"/>
    <property type="match status" value="1"/>
</dbReference>
<dbReference type="EMBL" id="JBEGDG010000008">
    <property type="protein sequence ID" value="MEQ6355368.1"/>
    <property type="molecule type" value="Genomic_DNA"/>
</dbReference>
<dbReference type="PANTHER" id="PTHR34108:SF1">
    <property type="entry name" value="SEPTUM SITE-DETERMINING PROTEIN MINC"/>
    <property type="match status" value="1"/>
</dbReference>
<evidence type="ECO:0000256" key="5">
    <source>
        <dbReference type="ARBA" id="ARBA00046874"/>
    </source>
</evidence>
<dbReference type="Gene3D" id="2.160.20.70">
    <property type="match status" value="1"/>
</dbReference>
<accession>A0ABV1MVT7</accession>
<keyword evidence="10" id="KW-1185">Reference proteome</keyword>
<keyword evidence="3 6" id="KW-0717">Septation</keyword>
<name>A0ABV1MVT7_9BACI</name>
<keyword evidence="4 6" id="KW-0131">Cell cycle</keyword>
<keyword evidence="2 6" id="KW-0132">Cell division</keyword>
<dbReference type="Gene3D" id="3.30.160.540">
    <property type="match status" value="1"/>
</dbReference>